<keyword evidence="4 11" id="KW-1133">Transmembrane helix</keyword>
<sequence length="618" mass="67540">MLRSGAAVLNTCAIKGVALTLEYYMAARIILSCCLAPTLPKPSISGYSESAHLEMSFDNGSDLGSNDSSCHFNEEFKYILLPVSYGIVFVVGLVLNAIALWIFSCKLRPWNASITYMFNLALSDLLYVLSLPLLTYYYANRNDWPFGVILCKLTRFLFYANLYSSILFLTCISVHRFIGIYYPFQSLKWIKVKRAWVVCLLVWAAVIICLIPNLLFVTTSKRAGDILCHDTTRREDFPQYVSYSSAIMVILFIIPFFIIVICYSLMTRELIKAPMSKSNKTSYNVKKKSIKMIIIVLFVFSLCFVPFHITRTIYYTFRVLEKSCYALNIVNFTYKITRPLASVNSCIDPILYYLAGDIYRKKVVHAVIRRKGCVRQTVSKMDCKTNEKSMINTGTVYSIMQRNPLLSTSTTAADDPLITTAADNPLTTTAANNSISIVTAADPLIPATADDPLMTATAVNPLIPATADDPLTTATAVGPRTTATAVNPLIPATADDPLTTATADDPLITATAVNPLIPATADDPLTTATADDPLISATADDPLISATADDPLIPATADDPLIPATADDPLTTATAEDSLTTATADDSLTTATAIRLDSLILLSGFLKLKLLGLNVHLD</sequence>
<keyword evidence="5 10" id="KW-0297">G-protein coupled receptor</keyword>
<keyword evidence="14" id="KW-1185">Reference proteome</keyword>
<comment type="caution">
    <text evidence="13">The sequence shown here is derived from an EMBL/GenBank/DDBJ whole genome shotgun (WGS) entry which is preliminary data.</text>
</comment>
<evidence type="ECO:0000256" key="8">
    <source>
        <dbReference type="ARBA" id="ARBA00023170"/>
    </source>
</evidence>
<dbReference type="GO" id="GO:0045030">
    <property type="term" value="F:G protein-coupled UTP receptor activity"/>
    <property type="evidence" value="ECO:0007669"/>
    <property type="project" value="TreeGrafter"/>
</dbReference>
<feature type="transmembrane region" description="Helical" evidence="11">
    <location>
        <begin position="290"/>
        <end position="309"/>
    </location>
</feature>
<evidence type="ECO:0000256" key="7">
    <source>
        <dbReference type="ARBA" id="ARBA00023157"/>
    </source>
</evidence>
<evidence type="ECO:0000256" key="4">
    <source>
        <dbReference type="ARBA" id="ARBA00022989"/>
    </source>
</evidence>
<dbReference type="PROSITE" id="PS00237">
    <property type="entry name" value="G_PROTEIN_RECEP_F1_1"/>
    <property type="match status" value="1"/>
</dbReference>
<evidence type="ECO:0000256" key="2">
    <source>
        <dbReference type="ARBA" id="ARBA00022475"/>
    </source>
</evidence>
<evidence type="ECO:0000256" key="1">
    <source>
        <dbReference type="ARBA" id="ARBA00004651"/>
    </source>
</evidence>
<gene>
    <name evidence="13" type="ORF">chiPu_0006248</name>
</gene>
<evidence type="ECO:0000259" key="12">
    <source>
        <dbReference type="PROSITE" id="PS50262"/>
    </source>
</evidence>
<feature type="transmembrane region" description="Helical" evidence="11">
    <location>
        <begin position="240"/>
        <end position="266"/>
    </location>
</feature>
<evidence type="ECO:0000256" key="10">
    <source>
        <dbReference type="RuleBase" id="RU000688"/>
    </source>
</evidence>
<accession>A0A401SBP9</accession>
<feature type="transmembrane region" description="Helical" evidence="11">
    <location>
        <begin position="196"/>
        <end position="217"/>
    </location>
</feature>
<dbReference type="InterPro" id="IPR000276">
    <property type="entry name" value="GPCR_Rhodpsn"/>
</dbReference>
<dbReference type="SUPFAM" id="SSF81321">
    <property type="entry name" value="Family A G protein-coupled receptor-like"/>
    <property type="match status" value="1"/>
</dbReference>
<name>A0A401SBP9_CHIPU</name>
<dbReference type="Proteomes" id="UP000287033">
    <property type="component" value="Unassembled WGS sequence"/>
</dbReference>
<dbReference type="GO" id="GO:0005886">
    <property type="term" value="C:plasma membrane"/>
    <property type="evidence" value="ECO:0007669"/>
    <property type="project" value="UniProtKB-SubCell"/>
</dbReference>
<feature type="transmembrane region" description="Helical" evidence="11">
    <location>
        <begin position="158"/>
        <end position="184"/>
    </location>
</feature>
<evidence type="ECO:0000256" key="11">
    <source>
        <dbReference type="SAM" id="Phobius"/>
    </source>
</evidence>
<protein>
    <recommendedName>
        <fullName evidence="12">G-protein coupled receptors family 1 profile domain-containing protein</fullName>
    </recommendedName>
</protein>
<dbReference type="PRINTS" id="PR00237">
    <property type="entry name" value="GPCRRHODOPSN"/>
</dbReference>
<keyword evidence="9 10" id="KW-0807">Transducer</keyword>
<dbReference type="PANTHER" id="PTHR24231">
    <property type="entry name" value="PURINOCEPTOR-RELATED G-PROTEIN COUPLED RECEPTOR"/>
    <property type="match status" value="1"/>
</dbReference>
<keyword evidence="6 11" id="KW-0472">Membrane</keyword>
<comment type="similarity">
    <text evidence="10">Belongs to the G-protein coupled receptor 1 family.</text>
</comment>
<dbReference type="InterPro" id="IPR011049">
    <property type="entry name" value="Serralysin-like_metalloprot_C"/>
</dbReference>
<dbReference type="Gene3D" id="1.20.1070.10">
    <property type="entry name" value="Rhodopsin 7-helix transmembrane proteins"/>
    <property type="match status" value="1"/>
</dbReference>
<dbReference type="EMBL" id="BEZZ01000179">
    <property type="protein sequence ID" value="GCC27822.1"/>
    <property type="molecule type" value="Genomic_DNA"/>
</dbReference>
<keyword evidence="7" id="KW-1015">Disulfide bond</keyword>
<comment type="subcellular location">
    <subcellularLocation>
        <location evidence="1">Cell membrane</location>
        <topology evidence="1">Multi-pass membrane protein</topology>
    </subcellularLocation>
</comment>
<feature type="transmembrane region" description="Helical" evidence="11">
    <location>
        <begin position="116"/>
        <end position="138"/>
    </location>
</feature>
<evidence type="ECO:0000256" key="9">
    <source>
        <dbReference type="ARBA" id="ARBA00023224"/>
    </source>
</evidence>
<reference evidence="13 14" key="1">
    <citation type="journal article" date="2018" name="Nat. Ecol. Evol.">
        <title>Shark genomes provide insights into elasmobranch evolution and the origin of vertebrates.</title>
        <authorList>
            <person name="Hara Y"/>
            <person name="Yamaguchi K"/>
            <person name="Onimaru K"/>
            <person name="Kadota M"/>
            <person name="Koyanagi M"/>
            <person name="Keeley SD"/>
            <person name="Tatsumi K"/>
            <person name="Tanaka K"/>
            <person name="Motone F"/>
            <person name="Kageyama Y"/>
            <person name="Nozu R"/>
            <person name="Adachi N"/>
            <person name="Nishimura O"/>
            <person name="Nakagawa R"/>
            <person name="Tanegashima C"/>
            <person name="Kiyatake I"/>
            <person name="Matsumoto R"/>
            <person name="Murakumo K"/>
            <person name="Nishida K"/>
            <person name="Terakita A"/>
            <person name="Kuratani S"/>
            <person name="Sato K"/>
            <person name="Hyodo S Kuraku.S."/>
        </authorList>
    </citation>
    <scope>NUCLEOTIDE SEQUENCE [LARGE SCALE GENOMIC DNA]</scope>
</reference>
<dbReference type="PRINTS" id="PR01157">
    <property type="entry name" value="P2YPURNOCPTR"/>
</dbReference>
<dbReference type="SUPFAM" id="SSF51120">
    <property type="entry name" value="beta-Roll"/>
    <property type="match status" value="1"/>
</dbReference>
<feature type="transmembrane region" description="Helical" evidence="11">
    <location>
        <begin position="83"/>
        <end position="104"/>
    </location>
</feature>
<dbReference type="PANTHER" id="PTHR24231:SF21">
    <property type="entry name" value="P2Y PURINOCEPTOR 4"/>
    <property type="match status" value="1"/>
</dbReference>
<keyword evidence="2" id="KW-1003">Cell membrane</keyword>
<evidence type="ECO:0000256" key="6">
    <source>
        <dbReference type="ARBA" id="ARBA00023136"/>
    </source>
</evidence>
<dbReference type="OrthoDB" id="10018446at2759"/>
<dbReference type="STRING" id="137246.A0A401SBP9"/>
<dbReference type="FunFam" id="1.20.1070.10:FF:000017">
    <property type="entry name" value="lysophosphatidic acid receptor 4"/>
    <property type="match status" value="1"/>
</dbReference>
<evidence type="ECO:0000313" key="14">
    <source>
        <dbReference type="Proteomes" id="UP000287033"/>
    </source>
</evidence>
<organism evidence="13 14">
    <name type="scientific">Chiloscyllium punctatum</name>
    <name type="common">Brownbanded bambooshark</name>
    <name type="synonym">Hemiscyllium punctatum</name>
    <dbReference type="NCBI Taxonomy" id="137246"/>
    <lineage>
        <taxon>Eukaryota</taxon>
        <taxon>Metazoa</taxon>
        <taxon>Chordata</taxon>
        <taxon>Craniata</taxon>
        <taxon>Vertebrata</taxon>
        <taxon>Chondrichthyes</taxon>
        <taxon>Elasmobranchii</taxon>
        <taxon>Galeomorphii</taxon>
        <taxon>Galeoidea</taxon>
        <taxon>Orectolobiformes</taxon>
        <taxon>Hemiscylliidae</taxon>
        <taxon>Chiloscyllium</taxon>
    </lineage>
</organism>
<keyword evidence="8 10" id="KW-0675">Receptor</keyword>
<proteinExistence type="inferred from homology"/>
<evidence type="ECO:0000313" key="13">
    <source>
        <dbReference type="EMBL" id="GCC27822.1"/>
    </source>
</evidence>
<dbReference type="PROSITE" id="PS50262">
    <property type="entry name" value="G_PROTEIN_RECEP_F1_2"/>
    <property type="match status" value="1"/>
</dbReference>
<dbReference type="AlphaFoldDB" id="A0A401SBP9"/>
<dbReference type="Pfam" id="PF00001">
    <property type="entry name" value="7tm_1"/>
    <property type="match status" value="1"/>
</dbReference>
<dbReference type="InterPro" id="IPR017452">
    <property type="entry name" value="GPCR_Rhodpsn_7TM"/>
</dbReference>
<keyword evidence="3 10" id="KW-0812">Transmembrane</keyword>
<evidence type="ECO:0000256" key="5">
    <source>
        <dbReference type="ARBA" id="ARBA00023040"/>
    </source>
</evidence>
<dbReference type="OMA" id="VANDYQW"/>
<feature type="domain" description="G-protein coupled receptors family 1 profile" evidence="12">
    <location>
        <begin position="95"/>
        <end position="352"/>
    </location>
</feature>
<evidence type="ECO:0000256" key="3">
    <source>
        <dbReference type="ARBA" id="ARBA00022692"/>
    </source>
</evidence>